<sequence>EGRVATPAPRVARAAHAHLGRGQAGERRPRARRLRALLPRRLQQRGAAPGVRGGAARARRARPPRRRTPLRLPGPAGRHRRDPPRRLEVGRRPVGLVPRGRERALLPVAHHGAGAADRPDPADHQGAPIGGEPRRGGRGAHRGRLPGERDRLGADHDPGGTGTPRARRPPSTADVGSTRDGAMCTRCTRCPPVQAYTYARTGSSCPAGLAERPGEARAAQVQDAVAGSVVLV</sequence>
<protein>
    <submittedName>
        <fullName evidence="2">Uncharacterized protein</fullName>
    </submittedName>
</protein>
<feature type="compositionally biased region" description="Basic and acidic residues" evidence="1">
    <location>
        <begin position="145"/>
        <end position="158"/>
    </location>
</feature>
<accession>A0A6J4KUI0</accession>
<reference evidence="2" key="1">
    <citation type="submission" date="2020-02" db="EMBL/GenBank/DDBJ databases">
        <authorList>
            <person name="Meier V. D."/>
        </authorList>
    </citation>
    <scope>NUCLEOTIDE SEQUENCE</scope>
    <source>
        <strain evidence="2">AVDCRST_MAG40</strain>
    </source>
</reference>
<dbReference type="EMBL" id="CADCTX010000349">
    <property type="protein sequence ID" value="CAA9314635.1"/>
    <property type="molecule type" value="Genomic_DNA"/>
</dbReference>
<dbReference type="AlphaFoldDB" id="A0A6J4KUI0"/>
<evidence type="ECO:0000313" key="2">
    <source>
        <dbReference type="EMBL" id="CAA9314635.1"/>
    </source>
</evidence>
<feature type="compositionally biased region" description="Basic residues" evidence="1">
    <location>
        <begin position="57"/>
        <end position="69"/>
    </location>
</feature>
<feature type="compositionally biased region" description="Low complexity" evidence="1">
    <location>
        <begin position="36"/>
        <end position="56"/>
    </location>
</feature>
<feature type="non-terminal residue" evidence="2">
    <location>
        <position position="232"/>
    </location>
</feature>
<gene>
    <name evidence="2" type="ORF">AVDCRST_MAG40-1169</name>
</gene>
<proteinExistence type="predicted"/>
<feature type="region of interest" description="Disordered" evidence="1">
    <location>
        <begin position="1"/>
        <end position="182"/>
    </location>
</feature>
<feature type="non-terminal residue" evidence="2">
    <location>
        <position position="1"/>
    </location>
</feature>
<name>A0A6J4KUI0_9BACT</name>
<evidence type="ECO:0000256" key="1">
    <source>
        <dbReference type="SAM" id="MobiDB-lite"/>
    </source>
</evidence>
<organism evidence="2">
    <name type="scientific">uncultured Gemmatimonadaceae bacterium</name>
    <dbReference type="NCBI Taxonomy" id="246130"/>
    <lineage>
        <taxon>Bacteria</taxon>
        <taxon>Pseudomonadati</taxon>
        <taxon>Gemmatimonadota</taxon>
        <taxon>Gemmatimonadia</taxon>
        <taxon>Gemmatimonadales</taxon>
        <taxon>Gemmatimonadaceae</taxon>
        <taxon>environmental samples</taxon>
    </lineage>
</organism>
<feature type="compositionally biased region" description="Low complexity" evidence="1">
    <location>
        <begin position="1"/>
        <end position="12"/>
    </location>
</feature>